<evidence type="ECO:0000313" key="2">
    <source>
        <dbReference type="Proteomes" id="UP000321039"/>
    </source>
</evidence>
<dbReference type="Gene3D" id="3.40.30.10">
    <property type="entry name" value="Glutaredoxin"/>
    <property type="match status" value="1"/>
</dbReference>
<organism evidence="1 2">
    <name type="scientific">Parahaliea maris</name>
    <dbReference type="NCBI Taxonomy" id="2716870"/>
    <lineage>
        <taxon>Bacteria</taxon>
        <taxon>Pseudomonadati</taxon>
        <taxon>Pseudomonadota</taxon>
        <taxon>Gammaproteobacteria</taxon>
        <taxon>Cellvibrionales</taxon>
        <taxon>Halieaceae</taxon>
        <taxon>Parahaliea</taxon>
    </lineage>
</organism>
<comment type="caution">
    <text evidence="1">The sequence shown here is derived from an EMBL/GenBank/DDBJ whole genome shotgun (WGS) entry which is preliminary data.</text>
</comment>
<dbReference type="SUPFAM" id="SSF52833">
    <property type="entry name" value="Thioredoxin-like"/>
    <property type="match status" value="1"/>
</dbReference>
<dbReference type="InterPro" id="IPR008554">
    <property type="entry name" value="Glutaredoxin-like"/>
</dbReference>
<accession>A0A5C8ZZC1</accession>
<name>A0A5C8ZZC1_9GAMM</name>
<evidence type="ECO:0000313" key="1">
    <source>
        <dbReference type="EMBL" id="TXS92972.1"/>
    </source>
</evidence>
<keyword evidence="2" id="KW-1185">Reference proteome</keyword>
<dbReference type="EMBL" id="VRZA01000004">
    <property type="protein sequence ID" value="TXS92972.1"/>
    <property type="molecule type" value="Genomic_DNA"/>
</dbReference>
<dbReference type="InterPro" id="IPR036249">
    <property type="entry name" value="Thioredoxin-like_sf"/>
</dbReference>
<proteinExistence type="predicted"/>
<dbReference type="AlphaFoldDB" id="A0A5C8ZZC1"/>
<dbReference type="Pfam" id="PF05768">
    <property type="entry name" value="Glrx-like"/>
    <property type="match status" value="1"/>
</dbReference>
<protein>
    <submittedName>
        <fullName evidence="1">Glutaredoxin family protein</fullName>
    </submittedName>
</protein>
<dbReference type="Proteomes" id="UP000321039">
    <property type="component" value="Unassembled WGS sequence"/>
</dbReference>
<sequence length="84" mass="9019">MAGSGEQLELLGTSGCHLCEQAEEILQALQAAGCTFSYEVVDIADDDVLFERYGLLIPVLRSGSEELHWPFEEAGLLALVGPPV</sequence>
<dbReference type="RefSeq" id="WP_148068974.1">
    <property type="nucleotide sequence ID" value="NZ_VRZA01000004.1"/>
</dbReference>
<gene>
    <name evidence="1" type="ORF">FV139_13540</name>
</gene>
<reference evidence="1 2" key="1">
    <citation type="submission" date="2019-08" db="EMBL/GenBank/DDBJ databases">
        <title>Parahaliea maris sp. nov., isolated from the surface seawater.</title>
        <authorList>
            <person name="Liu Y."/>
        </authorList>
    </citation>
    <scope>NUCLEOTIDE SEQUENCE [LARGE SCALE GENOMIC DNA]</scope>
    <source>
        <strain evidence="1 2">HSLHS9</strain>
    </source>
</reference>